<dbReference type="GO" id="GO:0000271">
    <property type="term" value="P:polysaccharide biosynthetic process"/>
    <property type="evidence" value="ECO:0007669"/>
    <property type="project" value="TreeGrafter"/>
</dbReference>
<evidence type="ECO:0000256" key="1">
    <source>
        <dbReference type="ARBA" id="ARBA00022898"/>
    </source>
</evidence>
<dbReference type="AlphaFoldDB" id="A0A1F4WHH7"/>
<protein>
    <recommendedName>
        <fullName evidence="8">Aminotransferase DegT</fullName>
    </recommendedName>
</protein>
<evidence type="ECO:0000313" key="6">
    <source>
        <dbReference type="EMBL" id="OGC68877.1"/>
    </source>
</evidence>
<dbReference type="CDD" id="cd00616">
    <property type="entry name" value="AHBA_syn"/>
    <property type="match status" value="1"/>
</dbReference>
<dbReference type="InterPro" id="IPR015424">
    <property type="entry name" value="PyrdxlP-dep_Trfase"/>
</dbReference>
<evidence type="ECO:0000256" key="5">
    <source>
        <dbReference type="RuleBase" id="RU004508"/>
    </source>
</evidence>
<sequence>MLSRPKIPVFQPSMPAFDDYVQRLKCVWESKMVSNFATNCQEMEQLAINYLGVKHVIGVASGDLGLMAVISSLDIPEGSEAIVPSFTFNSTANVLMWNKLRPVFADIDKKNLCIDPASVAKLITRKTKLIVATHVFGNPCNIAELERMANNYRLKLVFDAAHGYGSEYRGVKVGNFGEAEVFSFSGTKLVTSAEGGLIATNNDELAQRIRYTRNYGFLEDYNSKFLGLNGKISELNAAMGCLTLPEIDIEVAKRNKWAEKYREGLKGIGDIGFQVVNKNNKSTYKDFCIMTSRRDELYNFLDQEGIMTKKYFYPIHKMDYYKKKSFKLSVTELVGDQSLCLPIFGTITKEQIQRVIDSIKVFFER</sequence>
<organism evidence="6 7">
    <name type="scientific">candidate division WWE3 bacterium RIFOXYC1_FULL_39_7</name>
    <dbReference type="NCBI Taxonomy" id="1802643"/>
    <lineage>
        <taxon>Bacteria</taxon>
        <taxon>Katanobacteria</taxon>
    </lineage>
</organism>
<feature type="active site" description="Proton acceptor" evidence="3">
    <location>
        <position position="188"/>
    </location>
</feature>
<evidence type="ECO:0000313" key="7">
    <source>
        <dbReference type="Proteomes" id="UP000179113"/>
    </source>
</evidence>
<feature type="modified residue" description="N6-(pyridoxal phosphate)lysine" evidence="4">
    <location>
        <position position="188"/>
    </location>
</feature>
<evidence type="ECO:0000256" key="4">
    <source>
        <dbReference type="PIRSR" id="PIRSR000390-2"/>
    </source>
</evidence>
<keyword evidence="1 4" id="KW-0663">Pyridoxal phosphate</keyword>
<dbReference type="GO" id="GO:0030170">
    <property type="term" value="F:pyridoxal phosphate binding"/>
    <property type="evidence" value="ECO:0007669"/>
    <property type="project" value="TreeGrafter"/>
</dbReference>
<dbReference type="EMBL" id="MEWA01000030">
    <property type="protein sequence ID" value="OGC68877.1"/>
    <property type="molecule type" value="Genomic_DNA"/>
</dbReference>
<dbReference type="Gene3D" id="3.40.640.10">
    <property type="entry name" value="Type I PLP-dependent aspartate aminotransferase-like (Major domain)"/>
    <property type="match status" value="1"/>
</dbReference>
<name>A0A1F4WHH7_UNCKA</name>
<dbReference type="Proteomes" id="UP000179113">
    <property type="component" value="Unassembled WGS sequence"/>
</dbReference>
<dbReference type="SUPFAM" id="SSF53383">
    <property type="entry name" value="PLP-dependent transferases"/>
    <property type="match status" value="1"/>
</dbReference>
<gene>
    <name evidence="6" type="ORF">A2415_05545</name>
</gene>
<dbReference type="Pfam" id="PF01041">
    <property type="entry name" value="DegT_DnrJ_EryC1"/>
    <property type="match status" value="1"/>
</dbReference>
<proteinExistence type="inferred from homology"/>
<evidence type="ECO:0000256" key="2">
    <source>
        <dbReference type="ARBA" id="ARBA00037999"/>
    </source>
</evidence>
<dbReference type="InterPro" id="IPR015421">
    <property type="entry name" value="PyrdxlP-dep_Trfase_major"/>
</dbReference>
<dbReference type="PANTHER" id="PTHR30244">
    <property type="entry name" value="TRANSAMINASE"/>
    <property type="match status" value="1"/>
</dbReference>
<dbReference type="InterPro" id="IPR000653">
    <property type="entry name" value="DegT/StrS_aminotransferase"/>
</dbReference>
<evidence type="ECO:0000256" key="3">
    <source>
        <dbReference type="PIRSR" id="PIRSR000390-1"/>
    </source>
</evidence>
<dbReference type="PANTHER" id="PTHR30244:SF9">
    <property type="entry name" value="PROTEIN RV3402C"/>
    <property type="match status" value="1"/>
</dbReference>
<comment type="caution">
    <text evidence="6">The sequence shown here is derived from an EMBL/GenBank/DDBJ whole genome shotgun (WGS) entry which is preliminary data.</text>
</comment>
<dbReference type="GO" id="GO:0008483">
    <property type="term" value="F:transaminase activity"/>
    <property type="evidence" value="ECO:0007669"/>
    <property type="project" value="TreeGrafter"/>
</dbReference>
<comment type="similarity">
    <text evidence="2 5">Belongs to the DegT/DnrJ/EryC1 family.</text>
</comment>
<dbReference type="PIRSF" id="PIRSF000390">
    <property type="entry name" value="PLP_StrS"/>
    <property type="match status" value="1"/>
</dbReference>
<reference evidence="6 7" key="1">
    <citation type="journal article" date="2016" name="Nat. Commun.">
        <title>Thousands of microbial genomes shed light on interconnected biogeochemical processes in an aquifer system.</title>
        <authorList>
            <person name="Anantharaman K."/>
            <person name="Brown C.T."/>
            <person name="Hug L.A."/>
            <person name="Sharon I."/>
            <person name="Castelle C.J."/>
            <person name="Probst A.J."/>
            <person name="Thomas B.C."/>
            <person name="Singh A."/>
            <person name="Wilkins M.J."/>
            <person name="Karaoz U."/>
            <person name="Brodie E.L."/>
            <person name="Williams K.H."/>
            <person name="Hubbard S.S."/>
            <person name="Banfield J.F."/>
        </authorList>
    </citation>
    <scope>NUCLEOTIDE SEQUENCE [LARGE SCALE GENOMIC DNA]</scope>
</reference>
<accession>A0A1F4WHH7</accession>
<evidence type="ECO:0008006" key="8">
    <source>
        <dbReference type="Google" id="ProtNLM"/>
    </source>
</evidence>